<dbReference type="STRING" id="1219065.VPR01S_06_01060"/>
<dbReference type="RefSeq" id="WP_021705064.1">
    <property type="nucleotide sequence ID" value="NZ_BATJ01000006.1"/>
</dbReference>
<dbReference type="Pfam" id="PF02698">
    <property type="entry name" value="DUF218"/>
    <property type="match status" value="1"/>
</dbReference>
<reference evidence="2 3" key="1">
    <citation type="submission" date="2013-09" db="EMBL/GenBank/DDBJ databases">
        <title>Whole genome shotgun sequence of Vibrio proteolyticus NBRC 13287.</title>
        <authorList>
            <person name="Isaki S."/>
            <person name="Hosoyama A."/>
            <person name="Numata M."/>
            <person name="Hashimoto M."/>
            <person name="Hosoyama Y."/>
            <person name="Tsuchikane K."/>
            <person name="Noguchi M."/>
            <person name="Hirakata S."/>
            <person name="Ichikawa N."/>
            <person name="Ohji S."/>
            <person name="Yamazoe A."/>
            <person name="Fujita N."/>
        </authorList>
    </citation>
    <scope>NUCLEOTIDE SEQUENCE [LARGE SCALE GENOMIC DNA]</scope>
    <source>
        <strain evidence="2 3">NBRC 13287</strain>
    </source>
</reference>
<name>U3BBB5_VIBPR</name>
<dbReference type="CDD" id="cd06259">
    <property type="entry name" value="YdcF-like"/>
    <property type="match status" value="1"/>
</dbReference>
<accession>U3BBB5</accession>
<dbReference type="eggNOG" id="COG1434">
    <property type="taxonomic scope" value="Bacteria"/>
</dbReference>
<dbReference type="Gene3D" id="3.40.50.620">
    <property type="entry name" value="HUPs"/>
    <property type="match status" value="1"/>
</dbReference>
<evidence type="ECO:0000313" key="2">
    <source>
        <dbReference type="EMBL" id="GAD67089.1"/>
    </source>
</evidence>
<dbReference type="PANTHER" id="PTHR30336:SF20">
    <property type="entry name" value="DUF218 DOMAIN-CONTAINING PROTEIN"/>
    <property type="match status" value="1"/>
</dbReference>
<dbReference type="EMBL" id="BATJ01000006">
    <property type="protein sequence ID" value="GAD67089.1"/>
    <property type="molecule type" value="Genomic_DNA"/>
</dbReference>
<gene>
    <name evidence="2" type="ORF">VPR01S_06_01060</name>
</gene>
<evidence type="ECO:0000259" key="1">
    <source>
        <dbReference type="Pfam" id="PF02698"/>
    </source>
</evidence>
<comment type="caution">
    <text evidence="2">The sequence shown here is derived from an EMBL/GenBank/DDBJ whole genome shotgun (WGS) entry which is preliminary data.</text>
</comment>
<dbReference type="Proteomes" id="UP000016570">
    <property type="component" value="Unassembled WGS sequence"/>
</dbReference>
<dbReference type="GO" id="GO:0005886">
    <property type="term" value="C:plasma membrane"/>
    <property type="evidence" value="ECO:0007669"/>
    <property type="project" value="TreeGrafter"/>
</dbReference>
<dbReference type="InterPro" id="IPR014729">
    <property type="entry name" value="Rossmann-like_a/b/a_fold"/>
</dbReference>
<organism evidence="2 3">
    <name type="scientific">Vibrio proteolyticus NBRC 13287</name>
    <dbReference type="NCBI Taxonomy" id="1219065"/>
    <lineage>
        <taxon>Bacteria</taxon>
        <taxon>Pseudomonadati</taxon>
        <taxon>Pseudomonadota</taxon>
        <taxon>Gammaproteobacteria</taxon>
        <taxon>Vibrionales</taxon>
        <taxon>Vibrionaceae</taxon>
        <taxon>Vibrio</taxon>
    </lineage>
</organism>
<keyword evidence="3" id="KW-1185">Reference proteome</keyword>
<proteinExistence type="predicted"/>
<dbReference type="InterPro" id="IPR051599">
    <property type="entry name" value="Cell_Envelope_Assoc"/>
</dbReference>
<evidence type="ECO:0000313" key="3">
    <source>
        <dbReference type="Proteomes" id="UP000016570"/>
    </source>
</evidence>
<dbReference type="AlphaFoldDB" id="U3BBB5"/>
<dbReference type="InterPro" id="IPR003848">
    <property type="entry name" value="DUF218"/>
</dbReference>
<dbReference type="PANTHER" id="PTHR30336">
    <property type="entry name" value="INNER MEMBRANE PROTEIN, PROBABLE PERMEASE"/>
    <property type="match status" value="1"/>
</dbReference>
<protein>
    <recommendedName>
        <fullName evidence="1">DUF218 domain-containing protein</fullName>
    </recommendedName>
</protein>
<feature type="domain" description="DUF218" evidence="1">
    <location>
        <begin position="5"/>
        <end position="134"/>
    </location>
</feature>
<sequence>MIDRLVIVLGKRLVGNQLTPEGEARICAAFEALSHYDVNRTVLAICGGYSDSQTQSESAAMKTRFESLCLETGWDFPPAQVVIEQRSTNTIENMTCMAQTLLSSGVVNASQTIAVTLVSTDYHLKRILMVEKQMPEQGLLRLLIERCAQHGLHLDISLSQAQHVAAPYPYAGERGQLFALVDQLTLYRVFLEGYQNRCFRDNVTNRHQAVFYQTRDTLQSVSDRLNDAQAPALVSVAGLLGEMMMLTKPPLRPELVSDALMVFDHNLTLLNRWCDPEQGHVGRWWGAR</sequence>